<evidence type="ECO:0000256" key="1">
    <source>
        <dbReference type="SAM" id="MobiDB-lite"/>
    </source>
</evidence>
<dbReference type="EMBL" id="JAVRRA010002458">
    <property type="protein sequence ID" value="KAK5277730.1"/>
    <property type="molecule type" value="Genomic_DNA"/>
</dbReference>
<accession>A0ABR0M2Q7</accession>
<sequence>MGWNSLPPQGWRPQRQGQGQGGTRGQPMYQHGGGGGGGFGGNSQWYGAGGPQPPPAYAPPGVPPRGASVR</sequence>
<evidence type="ECO:0000313" key="3">
    <source>
        <dbReference type="Proteomes" id="UP001357485"/>
    </source>
</evidence>
<gene>
    <name evidence="2" type="ORF">LTR16_009425</name>
</gene>
<name>A0ABR0M2Q7_9PEZI</name>
<evidence type="ECO:0000313" key="2">
    <source>
        <dbReference type="EMBL" id="KAK5277730.1"/>
    </source>
</evidence>
<dbReference type="Proteomes" id="UP001357485">
    <property type="component" value="Unassembled WGS sequence"/>
</dbReference>
<reference evidence="2 3" key="1">
    <citation type="submission" date="2023-08" db="EMBL/GenBank/DDBJ databases">
        <title>Black Yeasts Isolated from many extreme environments.</title>
        <authorList>
            <person name="Coleine C."/>
            <person name="Stajich J.E."/>
            <person name="Selbmann L."/>
        </authorList>
    </citation>
    <scope>NUCLEOTIDE SEQUENCE [LARGE SCALE GENOMIC DNA]</scope>
    <source>
        <strain evidence="2 3">CCFEE 536</strain>
    </source>
</reference>
<protein>
    <submittedName>
        <fullName evidence="2">Uncharacterized protein</fullName>
    </submittedName>
</protein>
<feature type="region of interest" description="Disordered" evidence="1">
    <location>
        <begin position="1"/>
        <end position="70"/>
    </location>
</feature>
<feature type="compositionally biased region" description="Pro residues" evidence="1">
    <location>
        <begin position="51"/>
        <end position="63"/>
    </location>
</feature>
<feature type="compositionally biased region" description="Gly residues" evidence="1">
    <location>
        <begin position="31"/>
        <end position="41"/>
    </location>
</feature>
<proteinExistence type="predicted"/>
<feature type="compositionally biased region" description="Low complexity" evidence="1">
    <location>
        <begin position="7"/>
        <end position="17"/>
    </location>
</feature>
<keyword evidence="3" id="KW-1185">Reference proteome</keyword>
<feature type="non-terminal residue" evidence="2">
    <location>
        <position position="70"/>
    </location>
</feature>
<organism evidence="2 3">
    <name type="scientific">Cryomyces antarcticus</name>
    <dbReference type="NCBI Taxonomy" id="329879"/>
    <lineage>
        <taxon>Eukaryota</taxon>
        <taxon>Fungi</taxon>
        <taxon>Dikarya</taxon>
        <taxon>Ascomycota</taxon>
        <taxon>Pezizomycotina</taxon>
        <taxon>Dothideomycetes</taxon>
        <taxon>Dothideomycetes incertae sedis</taxon>
        <taxon>Cryomyces</taxon>
    </lineage>
</organism>
<comment type="caution">
    <text evidence="2">The sequence shown here is derived from an EMBL/GenBank/DDBJ whole genome shotgun (WGS) entry which is preliminary data.</text>
</comment>